<gene>
    <name evidence="2" type="ORF">SAMN05443661_15018</name>
</gene>
<evidence type="ECO:0000256" key="1">
    <source>
        <dbReference type="SAM" id="MobiDB-lite"/>
    </source>
</evidence>
<accession>A0A1I3SZ12</accession>
<dbReference type="Proteomes" id="UP000182829">
    <property type="component" value="Unassembled WGS sequence"/>
</dbReference>
<dbReference type="GeneID" id="14208029"/>
<dbReference type="EMBL" id="FORO01000050">
    <property type="protein sequence ID" value="SFJ63955.1"/>
    <property type="molecule type" value="Genomic_DNA"/>
</dbReference>
<feature type="compositionally biased region" description="Basic and acidic residues" evidence="1">
    <location>
        <begin position="23"/>
        <end position="39"/>
    </location>
</feature>
<name>A0A1I3SZ12_9EURY</name>
<evidence type="ECO:0000313" key="2">
    <source>
        <dbReference type="EMBL" id="SFJ63955.1"/>
    </source>
</evidence>
<dbReference type="AlphaFoldDB" id="A0A1I3SZ12"/>
<reference evidence="2 3" key="1">
    <citation type="submission" date="2016-10" db="EMBL/GenBank/DDBJ databases">
        <authorList>
            <person name="de Groot N.N."/>
        </authorList>
    </citation>
    <scope>NUCLEOTIDE SEQUENCE [LARGE SCALE GENOMIC DNA]</scope>
    <source>
        <strain evidence="2 3">SP2</strain>
    </source>
</reference>
<protein>
    <submittedName>
        <fullName evidence="2">Uncharacterized protein</fullName>
    </submittedName>
</protein>
<feature type="region of interest" description="Disordered" evidence="1">
    <location>
        <begin position="23"/>
        <end position="65"/>
    </location>
</feature>
<proteinExistence type="predicted"/>
<sequence>MSSKWYCRDCETRIESDEIQAHEDDGHDVKGVVRPDRLLGNDPWNVGVQHRSADDESTDDEEVSG</sequence>
<dbReference type="OrthoDB" id="350696at2157"/>
<feature type="compositionally biased region" description="Acidic residues" evidence="1">
    <location>
        <begin position="55"/>
        <end position="65"/>
    </location>
</feature>
<organism evidence="2 3">
    <name type="scientific">Natronobacterium gregoryi</name>
    <dbReference type="NCBI Taxonomy" id="44930"/>
    <lineage>
        <taxon>Archaea</taxon>
        <taxon>Methanobacteriati</taxon>
        <taxon>Methanobacteriota</taxon>
        <taxon>Stenosarchaea group</taxon>
        <taxon>Halobacteria</taxon>
        <taxon>Halobacteriales</taxon>
        <taxon>Natrialbaceae</taxon>
        <taxon>Natronobacterium</taxon>
    </lineage>
</organism>
<dbReference type="RefSeq" id="WP_015233562.1">
    <property type="nucleotide sequence ID" value="NZ_FORO01000050.1"/>
</dbReference>
<evidence type="ECO:0000313" key="3">
    <source>
        <dbReference type="Proteomes" id="UP000182829"/>
    </source>
</evidence>